<dbReference type="InterPro" id="IPR050309">
    <property type="entry name" value="Type-B_Carboxylest/Lipase"/>
</dbReference>
<dbReference type="RefSeq" id="WP_184861696.1">
    <property type="nucleotide sequence ID" value="NZ_JACHLK010000011.1"/>
</dbReference>
<organism evidence="5 6">
    <name type="scientific">Acidovorax soli</name>
    <dbReference type="NCBI Taxonomy" id="592050"/>
    <lineage>
        <taxon>Bacteria</taxon>
        <taxon>Pseudomonadati</taxon>
        <taxon>Pseudomonadota</taxon>
        <taxon>Betaproteobacteria</taxon>
        <taxon>Burkholderiales</taxon>
        <taxon>Comamonadaceae</taxon>
        <taxon>Acidovorax</taxon>
    </lineage>
</organism>
<dbReference type="Pfam" id="PF00135">
    <property type="entry name" value="COesterase"/>
    <property type="match status" value="1"/>
</dbReference>
<dbReference type="InterPro" id="IPR002018">
    <property type="entry name" value="CarbesteraseB"/>
</dbReference>
<comment type="caution">
    <text evidence="5">The sequence shown here is derived from an EMBL/GenBank/DDBJ whole genome shotgun (WGS) entry which is preliminary data.</text>
</comment>
<dbReference type="InterPro" id="IPR029058">
    <property type="entry name" value="AB_hydrolase_fold"/>
</dbReference>
<evidence type="ECO:0000256" key="2">
    <source>
        <dbReference type="ARBA" id="ARBA00022801"/>
    </source>
</evidence>
<evidence type="ECO:0000256" key="3">
    <source>
        <dbReference type="RuleBase" id="RU361235"/>
    </source>
</evidence>
<dbReference type="AlphaFoldDB" id="A0A7X0UBF5"/>
<dbReference type="PROSITE" id="PS00122">
    <property type="entry name" value="CARBOXYLESTERASE_B_1"/>
    <property type="match status" value="1"/>
</dbReference>
<gene>
    <name evidence="5" type="ORF">HNP48_004757</name>
</gene>
<dbReference type="GO" id="GO:0016787">
    <property type="term" value="F:hydrolase activity"/>
    <property type="evidence" value="ECO:0007669"/>
    <property type="project" value="UniProtKB-KW"/>
</dbReference>
<dbReference type="Proteomes" id="UP000575083">
    <property type="component" value="Unassembled WGS sequence"/>
</dbReference>
<sequence>MPSFHTALAACMALCLALTGCGGGSDAPADPGLARTSEGLVRGQAAGELVSFLGIPYAAQPVGALRWAPTAAAPARTDTLKAERMGPSCPQSGPGADTATDEACLYLNVWKPAGAAPGAKLPVLVFMHGGAFVLGSGAQTDLREISRRQVVTVSFNYRLGALGYLANPALRAANKDGSMGNFALMDAIAALQWVRRNIEAFGGDAGNITLWGLSAGATQTFSLLHSPKARGLFHRAMMQSGGGAEYSNLSADAATAVGDAAVKALGCAGASDQVACLRALPVAAILAAQGAGKWRPTVDGQVLTQVPLRAFATGDFNRVPVMVGGVYDEGTLFSDPGMSAAVYPLALRSLVPPGFDTAQIDAAYALSRFSSPGQGFARATGDAMYACGNSVQRSTLSAWVPVFGWEMTDPAMSFPAQPKAYYYGSSHGMDAMYWAGGVDFLPSYPFLDAAVAAEVTSPSALAQRKALSERMLGHLVNFMRMGDPNGAPGSAAPAWPRFAGATERHLMHFTLPQSRVSNGEFEASHQCALWPVI</sequence>
<dbReference type="EMBL" id="JACHLK010000011">
    <property type="protein sequence ID" value="MBB6562048.1"/>
    <property type="molecule type" value="Genomic_DNA"/>
</dbReference>
<evidence type="ECO:0000313" key="5">
    <source>
        <dbReference type="EMBL" id="MBB6562048.1"/>
    </source>
</evidence>
<dbReference type="InterPro" id="IPR019826">
    <property type="entry name" value="Carboxylesterase_B_AS"/>
</dbReference>
<proteinExistence type="inferred from homology"/>
<name>A0A7X0UBF5_9BURK</name>
<comment type="similarity">
    <text evidence="1 3">Belongs to the type-B carboxylesterase/lipase family.</text>
</comment>
<dbReference type="Gene3D" id="3.40.50.1820">
    <property type="entry name" value="alpha/beta hydrolase"/>
    <property type="match status" value="1"/>
</dbReference>
<feature type="chain" id="PRO_5031610429" description="Carboxylic ester hydrolase" evidence="3">
    <location>
        <begin position="23"/>
        <end position="533"/>
    </location>
</feature>
<feature type="signal peptide" evidence="3">
    <location>
        <begin position="1"/>
        <end position="22"/>
    </location>
</feature>
<evidence type="ECO:0000259" key="4">
    <source>
        <dbReference type="Pfam" id="PF00135"/>
    </source>
</evidence>
<evidence type="ECO:0000313" key="6">
    <source>
        <dbReference type="Proteomes" id="UP000575083"/>
    </source>
</evidence>
<dbReference type="PANTHER" id="PTHR11559">
    <property type="entry name" value="CARBOXYLESTERASE"/>
    <property type="match status" value="1"/>
</dbReference>
<keyword evidence="3" id="KW-0732">Signal</keyword>
<feature type="domain" description="Carboxylesterase type B" evidence="4">
    <location>
        <begin position="34"/>
        <end position="522"/>
    </location>
</feature>
<keyword evidence="6" id="KW-1185">Reference proteome</keyword>
<protein>
    <recommendedName>
        <fullName evidence="3">Carboxylic ester hydrolase</fullName>
        <ecNumber evidence="3">3.1.1.-</ecNumber>
    </recommendedName>
</protein>
<keyword evidence="2 3" id="KW-0378">Hydrolase</keyword>
<dbReference type="SUPFAM" id="SSF53474">
    <property type="entry name" value="alpha/beta-Hydrolases"/>
    <property type="match status" value="1"/>
</dbReference>
<accession>A0A7X0UBF5</accession>
<reference evidence="5 6" key="1">
    <citation type="submission" date="2020-08" db="EMBL/GenBank/DDBJ databases">
        <title>Functional genomics of gut bacteria from endangered species of beetles.</title>
        <authorList>
            <person name="Carlos-Shanley C."/>
        </authorList>
    </citation>
    <scope>NUCLEOTIDE SEQUENCE [LARGE SCALE GENOMIC DNA]</scope>
    <source>
        <strain evidence="5 6">S00198</strain>
    </source>
</reference>
<evidence type="ECO:0000256" key="1">
    <source>
        <dbReference type="ARBA" id="ARBA00005964"/>
    </source>
</evidence>
<dbReference type="EC" id="3.1.1.-" evidence="3"/>